<reference evidence="13" key="1">
    <citation type="journal article" date="2014" name="Nat. Genet.">
        <title>The genome of the stress-tolerant wild tomato species Solanum pennellii.</title>
        <authorList>
            <person name="Bolger A."/>
            <person name="Scossa F."/>
            <person name="Bolger M.E."/>
            <person name="Lanz C."/>
            <person name="Maumus F."/>
            <person name="Tohge T."/>
            <person name="Quesneville H."/>
            <person name="Alseekh S."/>
            <person name="Sorensen I."/>
            <person name="Lichtenstein G."/>
            <person name="Fich E.A."/>
            <person name="Conte M."/>
            <person name="Keller H."/>
            <person name="Schneeberger K."/>
            <person name="Schwacke R."/>
            <person name="Ofner I."/>
            <person name="Vrebalov J."/>
            <person name="Xu Y."/>
            <person name="Osorio S."/>
            <person name="Aflitos S.A."/>
            <person name="Schijlen E."/>
            <person name="Jimenez-Gomez J.M."/>
            <person name="Ryngajllo M."/>
            <person name="Kimura S."/>
            <person name="Kumar R."/>
            <person name="Koenig D."/>
            <person name="Headland L.R."/>
            <person name="Maloof J.N."/>
            <person name="Sinha N."/>
            <person name="van Ham R.C."/>
            <person name="Lankhorst R.K."/>
            <person name="Mao L."/>
            <person name="Vogel A."/>
            <person name="Arsova B."/>
            <person name="Panstruga R."/>
            <person name="Fei Z."/>
            <person name="Rose J.K."/>
            <person name="Zamir D."/>
            <person name="Carrari F."/>
            <person name="Giovannoni J.J."/>
            <person name="Weigel D."/>
            <person name="Usadel B."/>
            <person name="Fernie A.R."/>
        </authorList>
    </citation>
    <scope>NUCLEOTIDE SEQUENCE [LARGE SCALE GENOMIC DNA]</scope>
    <source>
        <strain evidence="13">cv. LA0716</strain>
    </source>
</reference>
<dbReference type="InterPro" id="IPR019793">
    <property type="entry name" value="Peroxidases_heam-ligand_BS"/>
</dbReference>
<dbReference type="GeneID" id="107001948"/>
<evidence type="ECO:0000259" key="12">
    <source>
        <dbReference type="PROSITE" id="PS50873"/>
    </source>
</evidence>
<proteinExistence type="inferred from homology"/>
<dbReference type="Proteomes" id="UP000694930">
    <property type="component" value="Chromosome 10"/>
</dbReference>
<evidence type="ECO:0000256" key="2">
    <source>
        <dbReference type="ARBA" id="ARBA00006873"/>
    </source>
</evidence>
<evidence type="ECO:0000256" key="3">
    <source>
        <dbReference type="ARBA" id="ARBA00012313"/>
    </source>
</evidence>
<keyword evidence="4 11" id="KW-0575">Peroxidase</keyword>
<evidence type="ECO:0000313" key="14">
    <source>
        <dbReference type="RefSeq" id="XP_015055384.1"/>
    </source>
</evidence>
<dbReference type="RefSeq" id="XP_015055384.1">
    <property type="nucleotide sequence ID" value="XM_015199898.2"/>
</dbReference>
<evidence type="ECO:0000256" key="6">
    <source>
        <dbReference type="ARBA" id="ARBA00022723"/>
    </source>
</evidence>
<keyword evidence="7 11" id="KW-0560">Oxidoreductase</keyword>
<evidence type="ECO:0000256" key="7">
    <source>
        <dbReference type="ARBA" id="ARBA00023002"/>
    </source>
</evidence>
<dbReference type="PROSITE" id="PS00435">
    <property type="entry name" value="PEROXIDASE_1"/>
    <property type="match status" value="1"/>
</dbReference>
<sequence>MTMMLFMIILILSNQIGISHGQLKVGFYDKKCPNVESIVSGVVKRFAASNKNIAPALLRAPKQALRLHFHDCFVQGCDASILIENGPNAERHAFGHQGVGGFEVIEKAKAEVEAVCPRLISCADIVAIAARDAILLVNGPFYNVETGRRDGLVSNVSLADNMPDVDDSIQQLKHKFFQKGLSHKDLVLLSAAHTIGTTACFFMTKRLYNFSPNKGSDPSINPTFLHELKSTCPQNGDVNVMLSMDRGSGETTFDSQILQNIRSGFAVLQSDANLYNDETTRRVVDSYFAFLSPFLGTSFQADFANAMVKMGRIGVLTGSQGTIRRVCSDF</sequence>
<organism evidence="13 14">
    <name type="scientific">Solanum pennellii</name>
    <name type="common">Tomato</name>
    <name type="synonym">Lycopersicon pennellii</name>
    <dbReference type="NCBI Taxonomy" id="28526"/>
    <lineage>
        <taxon>Eukaryota</taxon>
        <taxon>Viridiplantae</taxon>
        <taxon>Streptophyta</taxon>
        <taxon>Embryophyta</taxon>
        <taxon>Tracheophyta</taxon>
        <taxon>Spermatophyta</taxon>
        <taxon>Magnoliopsida</taxon>
        <taxon>eudicotyledons</taxon>
        <taxon>Gunneridae</taxon>
        <taxon>Pentapetalae</taxon>
        <taxon>asterids</taxon>
        <taxon>lamiids</taxon>
        <taxon>Solanales</taxon>
        <taxon>Solanaceae</taxon>
        <taxon>Solanoideae</taxon>
        <taxon>Solaneae</taxon>
        <taxon>Solanum</taxon>
        <taxon>Solanum subgen. Lycopersicon</taxon>
    </lineage>
</organism>
<evidence type="ECO:0000256" key="5">
    <source>
        <dbReference type="ARBA" id="ARBA00022617"/>
    </source>
</evidence>
<dbReference type="PRINTS" id="PR00461">
    <property type="entry name" value="PLPEROXIDASE"/>
</dbReference>
<keyword evidence="11" id="KW-0964">Secreted</keyword>
<comment type="catalytic activity">
    <reaction evidence="1 11">
        <text>2 a phenolic donor + H2O2 = 2 a phenolic radical donor + 2 H2O</text>
        <dbReference type="Rhea" id="RHEA:56136"/>
        <dbReference type="ChEBI" id="CHEBI:15377"/>
        <dbReference type="ChEBI" id="CHEBI:16240"/>
        <dbReference type="ChEBI" id="CHEBI:139520"/>
        <dbReference type="ChEBI" id="CHEBI:139521"/>
        <dbReference type="EC" id="1.11.1.7"/>
    </reaction>
</comment>
<dbReference type="Pfam" id="PF00141">
    <property type="entry name" value="peroxidase"/>
    <property type="match status" value="1"/>
</dbReference>
<dbReference type="PANTHER" id="PTHR31235">
    <property type="entry name" value="PEROXIDASE 25-RELATED"/>
    <property type="match status" value="1"/>
</dbReference>
<keyword evidence="9" id="KW-1015">Disulfide bond</keyword>
<feature type="domain" description="Plant heme peroxidase family profile" evidence="12">
    <location>
        <begin position="22"/>
        <end position="330"/>
    </location>
</feature>
<feature type="signal peptide" evidence="11">
    <location>
        <begin position="1"/>
        <end position="21"/>
    </location>
</feature>
<keyword evidence="8 11" id="KW-0408">Iron</keyword>
<dbReference type="PRINTS" id="PR00458">
    <property type="entry name" value="PEROXIDASE"/>
</dbReference>
<keyword evidence="13" id="KW-1185">Reference proteome</keyword>
<evidence type="ECO:0000256" key="8">
    <source>
        <dbReference type="ARBA" id="ARBA00023004"/>
    </source>
</evidence>
<reference evidence="14" key="2">
    <citation type="submission" date="2025-08" db="UniProtKB">
        <authorList>
            <consortium name="RefSeq"/>
        </authorList>
    </citation>
    <scope>IDENTIFICATION</scope>
</reference>
<keyword evidence="5 11" id="KW-0349">Heme</keyword>
<comment type="similarity">
    <text evidence="11">Belongs to the peroxidase family. Classical plant (class III) peroxidase subfamily.</text>
</comment>
<keyword evidence="11" id="KW-0106">Calcium</keyword>
<comment type="function">
    <text evidence="11">Removal of H(2)O(2), oxidation of toxic reductants, biosynthesis and degradation of lignin, suberization, auxin catabolism, response to environmental stresses such as wounding, pathogen attack and oxidative stress.</text>
</comment>
<keyword evidence="10" id="KW-0325">Glycoprotein</keyword>
<gene>
    <name evidence="14" type="primary">LOC107001948</name>
</gene>
<dbReference type="CDD" id="cd00693">
    <property type="entry name" value="secretory_peroxidase"/>
    <property type="match status" value="1"/>
</dbReference>
<dbReference type="InterPro" id="IPR002016">
    <property type="entry name" value="Haem_peroxidase"/>
</dbReference>
<evidence type="ECO:0000256" key="9">
    <source>
        <dbReference type="ARBA" id="ARBA00023157"/>
    </source>
</evidence>
<keyword evidence="11" id="KW-0732">Signal</keyword>
<dbReference type="InterPro" id="IPR000823">
    <property type="entry name" value="Peroxidase_pln"/>
</dbReference>
<dbReference type="Gene3D" id="1.10.420.10">
    <property type="entry name" value="Peroxidase, domain 2"/>
    <property type="match status" value="1"/>
</dbReference>
<evidence type="ECO:0000313" key="13">
    <source>
        <dbReference type="Proteomes" id="UP000694930"/>
    </source>
</evidence>
<evidence type="ECO:0000256" key="4">
    <source>
        <dbReference type="ARBA" id="ARBA00022559"/>
    </source>
</evidence>
<dbReference type="InterPro" id="IPR010255">
    <property type="entry name" value="Haem_peroxidase_sf"/>
</dbReference>
<name>A0ABM1FDK8_SOLPN</name>
<dbReference type="SUPFAM" id="SSF48113">
    <property type="entry name" value="Heme-dependent peroxidases"/>
    <property type="match status" value="1"/>
</dbReference>
<dbReference type="Gene3D" id="1.10.520.10">
    <property type="match status" value="1"/>
</dbReference>
<keyword evidence="11" id="KW-0376">Hydrogen peroxide</keyword>
<comment type="cofactor">
    <cofactor evidence="11">
        <name>heme b</name>
        <dbReference type="ChEBI" id="CHEBI:60344"/>
    </cofactor>
    <text evidence="11">Binds 1 heme b (iron(II)-protoporphyrin IX) group per subunit.</text>
</comment>
<protein>
    <recommendedName>
        <fullName evidence="3 11">Peroxidase</fullName>
        <ecNumber evidence="3 11">1.11.1.7</ecNumber>
    </recommendedName>
</protein>
<dbReference type="PROSITE" id="PS50873">
    <property type="entry name" value="PEROXIDASE_4"/>
    <property type="match status" value="1"/>
</dbReference>
<comment type="similarity">
    <text evidence="2">Belongs to the peroxidase family. Ascorbate peroxidase subfamily.</text>
</comment>
<comment type="subcellular location">
    <subcellularLocation>
        <location evidence="11">Secreted</location>
    </subcellularLocation>
</comment>
<dbReference type="InterPro" id="IPR033905">
    <property type="entry name" value="Secretory_peroxidase"/>
</dbReference>
<accession>A0ABM1FDK8</accession>
<evidence type="ECO:0000256" key="10">
    <source>
        <dbReference type="ARBA" id="ARBA00023180"/>
    </source>
</evidence>
<dbReference type="EC" id="1.11.1.7" evidence="3 11"/>
<keyword evidence="6 11" id="KW-0479">Metal-binding</keyword>
<evidence type="ECO:0000256" key="11">
    <source>
        <dbReference type="RuleBase" id="RU362060"/>
    </source>
</evidence>
<comment type="cofactor">
    <cofactor evidence="11">
        <name>Ca(2+)</name>
        <dbReference type="ChEBI" id="CHEBI:29108"/>
    </cofactor>
    <text evidence="11">Binds 2 calcium ions per subunit.</text>
</comment>
<evidence type="ECO:0000256" key="1">
    <source>
        <dbReference type="ARBA" id="ARBA00000189"/>
    </source>
</evidence>
<feature type="chain" id="PRO_5044992408" description="Peroxidase" evidence="11">
    <location>
        <begin position="22"/>
        <end position="330"/>
    </location>
</feature>